<evidence type="ECO:0000313" key="14">
    <source>
        <dbReference type="Proteomes" id="UP000026962"/>
    </source>
</evidence>
<feature type="region of interest" description="Disordered" evidence="10">
    <location>
        <begin position="22"/>
        <end position="41"/>
    </location>
</feature>
<evidence type="ECO:0000256" key="9">
    <source>
        <dbReference type="ARBA" id="ARBA00023239"/>
    </source>
</evidence>
<dbReference type="Pfam" id="PF01397">
    <property type="entry name" value="Terpene_synth"/>
    <property type="match status" value="1"/>
</dbReference>
<keyword evidence="14" id="KW-1185">Reference proteome</keyword>
<evidence type="ECO:0000256" key="7">
    <source>
        <dbReference type="ARBA" id="ARBA00022842"/>
    </source>
</evidence>
<feature type="compositionally biased region" description="Basic and acidic residues" evidence="10">
    <location>
        <begin position="26"/>
        <end position="39"/>
    </location>
</feature>
<evidence type="ECO:0000256" key="6">
    <source>
        <dbReference type="ARBA" id="ARBA00022723"/>
    </source>
</evidence>
<comment type="pathway">
    <text evidence="3">Secondary metabolite biosynthesis; terpenoid biosynthesis.</text>
</comment>
<keyword evidence="9" id="KW-0456">Lyase</keyword>
<dbReference type="GO" id="GO:0046872">
    <property type="term" value="F:metal ion binding"/>
    <property type="evidence" value="ECO:0007669"/>
    <property type="project" value="UniProtKB-KW"/>
</dbReference>
<dbReference type="PANTHER" id="PTHR31225:SF0">
    <property type="entry name" value="S-(+)-LINALOOL SYNTHASE, CHLOROPLASTIC"/>
    <property type="match status" value="1"/>
</dbReference>
<dbReference type="EnsemblPlants" id="OPUNC06G20770.1">
    <property type="protein sequence ID" value="OPUNC06G20770.1"/>
    <property type="gene ID" value="OPUNC06G20770"/>
</dbReference>
<keyword evidence="7" id="KW-0460">Magnesium</keyword>
<dbReference type="FunFam" id="1.50.10.130:FF:000005">
    <property type="entry name" value="S-(+)-linalool synthase, chloroplastic"/>
    <property type="match status" value="1"/>
</dbReference>
<dbReference type="SUPFAM" id="SSF48576">
    <property type="entry name" value="Terpenoid synthases"/>
    <property type="match status" value="1"/>
</dbReference>
<dbReference type="GO" id="GO:0009507">
    <property type="term" value="C:chloroplast"/>
    <property type="evidence" value="ECO:0007669"/>
    <property type="project" value="UniProtKB-SubCell"/>
</dbReference>
<dbReference type="InterPro" id="IPR001906">
    <property type="entry name" value="Terpene_synth_N"/>
</dbReference>
<dbReference type="InterPro" id="IPR008930">
    <property type="entry name" value="Terpenoid_cyclase/PrenylTrfase"/>
</dbReference>
<evidence type="ECO:0000259" key="12">
    <source>
        <dbReference type="Pfam" id="PF01397"/>
    </source>
</evidence>
<dbReference type="Proteomes" id="UP000026962">
    <property type="component" value="Chromosome 6"/>
</dbReference>
<dbReference type="Gene3D" id="1.50.10.130">
    <property type="entry name" value="Terpene synthase, N-terminal domain"/>
    <property type="match status" value="1"/>
</dbReference>
<dbReference type="AlphaFoldDB" id="A0A0E0LE33"/>
<dbReference type="HOGENOM" id="CLU_901340_0_0_1"/>
<organism evidence="13">
    <name type="scientific">Oryza punctata</name>
    <name type="common">Red rice</name>
    <dbReference type="NCBI Taxonomy" id="4537"/>
    <lineage>
        <taxon>Eukaryota</taxon>
        <taxon>Viridiplantae</taxon>
        <taxon>Streptophyta</taxon>
        <taxon>Embryophyta</taxon>
        <taxon>Tracheophyta</taxon>
        <taxon>Spermatophyta</taxon>
        <taxon>Magnoliopsida</taxon>
        <taxon>Liliopsida</taxon>
        <taxon>Poales</taxon>
        <taxon>Poaceae</taxon>
        <taxon>BOP clade</taxon>
        <taxon>Oryzoideae</taxon>
        <taxon>Oryzeae</taxon>
        <taxon>Oryzinae</taxon>
        <taxon>Oryza</taxon>
    </lineage>
</organism>
<evidence type="ECO:0000256" key="10">
    <source>
        <dbReference type="SAM" id="MobiDB-lite"/>
    </source>
</evidence>
<reference evidence="13" key="1">
    <citation type="submission" date="2015-04" db="UniProtKB">
        <authorList>
            <consortium name="EnsemblPlants"/>
        </authorList>
    </citation>
    <scope>IDENTIFICATION</scope>
</reference>
<dbReference type="Gramene" id="OPUNC06G20770.1">
    <property type="protein sequence ID" value="OPUNC06G20770.1"/>
    <property type="gene ID" value="OPUNC06G20770"/>
</dbReference>
<dbReference type="eggNOG" id="ENOG502QTGK">
    <property type="taxonomic scope" value="Eukaryota"/>
</dbReference>
<evidence type="ECO:0000256" key="3">
    <source>
        <dbReference type="ARBA" id="ARBA00004721"/>
    </source>
</evidence>
<proteinExistence type="predicted"/>
<feature type="chain" id="PRO_5007398782" description="Terpene synthase N-terminal domain-containing protein" evidence="11">
    <location>
        <begin position="20"/>
        <end position="309"/>
    </location>
</feature>
<keyword evidence="8" id="KW-0809">Transit peptide</keyword>
<dbReference type="Gene3D" id="1.10.600.10">
    <property type="entry name" value="Farnesyl Diphosphate Synthase"/>
    <property type="match status" value="1"/>
</dbReference>
<sequence>MASHVFFSLEPSLLPVAAAAAPAARDGGRRRGRRADGHFRPSLAIHPGRRELASHLMLPSELDIQGFMERLDGLMNDVQEMLVHQRRRQRSSTASGGGGGGLERMATVDHLKRLCIDHYFQDEVDSAMDAHLEELAHGGDLLDATLAFRLMREAGHHVSPDEVLGRFTDDNGDFSLAYSKDIRGLLSLQDISHMNIGAEASLYRAKEFSSRSLKSAIDYLEPDLARYVRQSLEHPYHVSLMQCKARHHLSYLQTLPTRCTAMEELALADFQLNKLLHQMEMQEIKRWWMNLGLAQEIPVARDQVQKWYV</sequence>
<comment type="cofactor">
    <cofactor evidence="1">
        <name>Mg(2+)</name>
        <dbReference type="ChEBI" id="CHEBI:18420"/>
    </cofactor>
</comment>
<dbReference type="GO" id="GO:0006950">
    <property type="term" value="P:response to stress"/>
    <property type="evidence" value="ECO:0007669"/>
    <property type="project" value="UniProtKB-ARBA"/>
</dbReference>
<keyword evidence="5" id="KW-0934">Plastid</keyword>
<evidence type="ECO:0000256" key="1">
    <source>
        <dbReference type="ARBA" id="ARBA00001946"/>
    </source>
</evidence>
<dbReference type="GO" id="GO:0016114">
    <property type="term" value="P:terpenoid biosynthetic process"/>
    <property type="evidence" value="ECO:0007669"/>
    <property type="project" value="InterPro"/>
</dbReference>
<reference evidence="13" key="2">
    <citation type="submission" date="2018-05" db="EMBL/GenBank/DDBJ databases">
        <title>OpunRS2 (Oryza punctata Reference Sequence Version 2).</title>
        <authorList>
            <person name="Zhang J."/>
            <person name="Kudrna D."/>
            <person name="Lee S."/>
            <person name="Talag J."/>
            <person name="Welchert J."/>
            <person name="Wing R.A."/>
        </authorList>
    </citation>
    <scope>NUCLEOTIDE SEQUENCE [LARGE SCALE GENOMIC DNA]</scope>
</reference>
<dbReference type="SUPFAM" id="SSF48239">
    <property type="entry name" value="Terpenoid cyclases/Protein prenyltransferases"/>
    <property type="match status" value="1"/>
</dbReference>
<accession>A0A0E0LE33</accession>
<evidence type="ECO:0000256" key="2">
    <source>
        <dbReference type="ARBA" id="ARBA00004229"/>
    </source>
</evidence>
<evidence type="ECO:0000256" key="11">
    <source>
        <dbReference type="SAM" id="SignalP"/>
    </source>
</evidence>
<dbReference type="GO" id="GO:0010333">
    <property type="term" value="F:terpene synthase activity"/>
    <property type="evidence" value="ECO:0007669"/>
    <property type="project" value="InterPro"/>
</dbReference>
<dbReference type="InterPro" id="IPR050148">
    <property type="entry name" value="Terpene_synthase-like"/>
</dbReference>
<evidence type="ECO:0000256" key="8">
    <source>
        <dbReference type="ARBA" id="ARBA00022946"/>
    </source>
</evidence>
<evidence type="ECO:0000256" key="4">
    <source>
        <dbReference type="ARBA" id="ARBA00022528"/>
    </source>
</evidence>
<comment type="subcellular location">
    <subcellularLocation>
        <location evidence="2">Plastid</location>
        <location evidence="2">Chloroplast</location>
    </subcellularLocation>
</comment>
<evidence type="ECO:0000313" key="13">
    <source>
        <dbReference type="EnsemblPlants" id="OPUNC06G20770.1"/>
    </source>
</evidence>
<dbReference type="InterPro" id="IPR008949">
    <property type="entry name" value="Isoprenoid_synthase_dom_sf"/>
</dbReference>
<dbReference type="Gramene" id="OPUNC06G20770.2">
    <property type="protein sequence ID" value="OPUNC06G20770.2"/>
    <property type="gene ID" value="OPUNC06G20770"/>
</dbReference>
<dbReference type="STRING" id="4537.A0A0E0LE33"/>
<dbReference type="PANTHER" id="PTHR31225">
    <property type="entry name" value="OS04G0344100 PROTEIN-RELATED"/>
    <property type="match status" value="1"/>
</dbReference>
<dbReference type="InterPro" id="IPR036965">
    <property type="entry name" value="Terpene_synth_N_sf"/>
</dbReference>
<feature type="signal peptide" evidence="11">
    <location>
        <begin position="1"/>
        <end position="19"/>
    </location>
</feature>
<keyword evidence="11" id="KW-0732">Signal</keyword>
<name>A0A0E0LE33_ORYPU</name>
<keyword evidence="6" id="KW-0479">Metal-binding</keyword>
<keyword evidence="4" id="KW-0150">Chloroplast</keyword>
<feature type="domain" description="Terpene synthase N-terminal" evidence="12">
    <location>
        <begin position="65"/>
        <end position="232"/>
    </location>
</feature>
<protein>
    <recommendedName>
        <fullName evidence="12">Terpene synthase N-terminal domain-containing protein</fullName>
    </recommendedName>
</protein>
<evidence type="ECO:0000256" key="5">
    <source>
        <dbReference type="ARBA" id="ARBA00022640"/>
    </source>
</evidence>
<dbReference type="EnsemblPlants" id="OPUNC06G20770.2">
    <property type="protein sequence ID" value="OPUNC06G20770.2"/>
    <property type="gene ID" value="OPUNC06G20770"/>
</dbReference>